<keyword evidence="1" id="KW-0732">Signal</keyword>
<dbReference type="InterPro" id="IPR023220">
    <property type="entry name" value="T4SS_VirB5-domain"/>
</dbReference>
<dbReference type="Proteomes" id="UP000015350">
    <property type="component" value="Unassembled WGS sequence"/>
</dbReference>
<protein>
    <submittedName>
        <fullName evidence="2">Uncharacterized protein</fullName>
    </submittedName>
</protein>
<organism evidence="2 3">
    <name type="scientific">Magnetospirillum fulvum MGU-K5</name>
    <dbReference type="NCBI Taxonomy" id="1316936"/>
    <lineage>
        <taxon>Bacteria</taxon>
        <taxon>Pseudomonadati</taxon>
        <taxon>Pseudomonadota</taxon>
        <taxon>Alphaproteobacteria</taxon>
        <taxon>Rhodospirillales</taxon>
        <taxon>Rhodospirillaceae</taxon>
        <taxon>Magnetospirillum</taxon>
    </lineage>
</organism>
<dbReference type="STRING" id="1316936.K678_17436"/>
<dbReference type="AlphaFoldDB" id="S9S7W2"/>
<reference evidence="2 3" key="1">
    <citation type="submission" date="2013-04" db="EMBL/GenBank/DDBJ databases">
        <authorList>
            <person name="Kuznetsov B."/>
            <person name="Ivanovsky R."/>
        </authorList>
    </citation>
    <scope>NUCLEOTIDE SEQUENCE [LARGE SCALE GENOMIC DNA]</scope>
    <source>
        <strain evidence="2 3">MGU-K5</strain>
    </source>
</reference>
<accession>S9S7W2</accession>
<feature type="chain" id="PRO_5005711557" evidence="1">
    <location>
        <begin position="23"/>
        <end position="59"/>
    </location>
</feature>
<dbReference type="SUPFAM" id="SSF101082">
    <property type="entry name" value="Typo IV secretion system protein TraC"/>
    <property type="match status" value="1"/>
</dbReference>
<name>S9S7W2_MAGFU</name>
<comment type="caution">
    <text evidence="2">The sequence shown here is derived from an EMBL/GenBank/DDBJ whole genome shotgun (WGS) entry which is preliminary data.</text>
</comment>
<feature type="non-terminal residue" evidence="2">
    <location>
        <position position="59"/>
    </location>
</feature>
<dbReference type="EMBL" id="AQPH01000141">
    <property type="protein sequence ID" value="EPY00173.1"/>
    <property type="molecule type" value="Genomic_DNA"/>
</dbReference>
<sequence>MARAPLKVALLLSAALTVTAPAALGGGMPVFDGTLLGQAVEQLKSMQEQIQNQLKQLNE</sequence>
<feature type="signal peptide" evidence="1">
    <location>
        <begin position="1"/>
        <end position="22"/>
    </location>
</feature>
<evidence type="ECO:0000313" key="3">
    <source>
        <dbReference type="Proteomes" id="UP000015350"/>
    </source>
</evidence>
<gene>
    <name evidence="2" type="ORF">K678_17436</name>
</gene>
<evidence type="ECO:0000256" key="1">
    <source>
        <dbReference type="SAM" id="SignalP"/>
    </source>
</evidence>
<dbReference type="Gene3D" id="1.20.58.430">
    <property type="entry name" value="Type IV secretion system, VirB5-domain"/>
    <property type="match status" value="1"/>
</dbReference>
<evidence type="ECO:0000313" key="2">
    <source>
        <dbReference type="EMBL" id="EPY00173.1"/>
    </source>
</evidence>
<proteinExistence type="predicted"/>